<comment type="function">
    <text evidence="1">Subunit of the oligosaccharyl transferase (OST) complex that catalyzes the initial transfer of a defined glycan (Glc(3)Man(9)GlcNAc(2) in eukaryotes) from the lipid carrier dolichol-pyrophosphate to an asparagine residue within an Asn-X-Ser/Thr consensus motif in nascent polypeptide chains, the first step in protein N-glycosylation. N-glycosylation occurs cotranslationally and the complex associates with the Sec61 complex at the channel-forming translocon complex that mediates protein translocation across the endoplasmic reticulum (ER). All subunits are required for a maximal enzyme activity.</text>
</comment>
<dbReference type="InterPro" id="IPR008814">
    <property type="entry name" value="Swp1"/>
</dbReference>
<comment type="pathway">
    <text evidence="3">Protein modification; protein glycosylation.</text>
</comment>
<accession>A0A7E4VHH0</accession>
<feature type="chain" id="PRO_5044307775" description="Dolichyl-diphosphooligosaccharide--protein glycosyltransferase subunit 2" evidence="14">
    <location>
        <begin position="19"/>
        <end position="301"/>
    </location>
</feature>
<comment type="subcellular location">
    <subcellularLocation>
        <location evidence="2">Endoplasmic reticulum membrane</location>
        <topology evidence="2">Multi-pass membrane protein</topology>
    </subcellularLocation>
</comment>
<comment type="similarity">
    <text evidence="4">Belongs to the SWP1 family.</text>
</comment>
<reference evidence="18" key="2">
    <citation type="submission" date="2020-10" db="UniProtKB">
        <authorList>
            <consortium name="WormBaseParasite"/>
        </authorList>
    </citation>
    <scope>IDENTIFICATION</scope>
</reference>
<dbReference type="PANTHER" id="PTHR12640:SF0">
    <property type="entry name" value="DOLICHYL-DIPHOSPHOOLIGOSACCHARIDE--PROTEIN GLYCOSYLTRANSFERASE SUBUNIT 2"/>
    <property type="match status" value="1"/>
</dbReference>
<evidence type="ECO:0000313" key="17">
    <source>
        <dbReference type="Proteomes" id="UP000492821"/>
    </source>
</evidence>
<dbReference type="WBParaSite" id="Pan_g21016.t1">
    <property type="protein sequence ID" value="Pan_g21016.t1"/>
    <property type="gene ID" value="Pan_g21016"/>
</dbReference>
<evidence type="ECO:0000256" key="12">
    <source>
        <dbReference type="ARBA" id="ARBA00032139"/>
    </source>
</evidence>
<evidence type="ECO:0000256" key="10">
    <source>
        <dbReference type="ARBA" id="ARBA00023136"/>
    </source>
</evidence>
<evidence type="ECO:0000256" key="2">
    <source>
        <dbReference type="ARBA" id="ARBA00004477"/>
    </source>
</evidence>
<evidence type="ECO:0000256" key="5">
    <source>
        <dbReference type="ARBA" id="ARBA00017612"/>
    </source>
</evidence>
<keyword evidence="8" id="KW-0256">Endoplasmic reticulum</keyword>
<dbReference type="Proteomes" id="UP000492821">
    <property type="component" value="Unassembled WGS sequence"/>
</dbReference>
<keyword evidence="7 14" id="KW-0732">Signal</keyword>
<evidence type="ECO:0000313" key="18">
    <source>
        <dbReference type="WBParaSite" id="Pan_g21016.t1"/>
    </source>
</evidence>
<evidence type="ECO:0000259" key="16">
    <source>
        <dbReference type="Pfam" id="PF25147"/>
    </source>
</evidence>
<dbReference type="InterPro" id="IPR056790">
    <property type="entry name" value="Ribophorin_II_C"/>
</dbReference>
<protein>
    <recommendedName>
        <fullName evidence="5">Dolichyl-diphosphooligosaccharide--protein glycosyltransferase subunit 2</fullName>
    </recommendedName>
    <alternativeName>
        <fullName evidence="12">Ribophorin II</fullName>
    </alternativeName>
    <alternativeName>
        <fullName evidence="11">Ribophorin-2</fullName>
    </alternativeName>
</protein>
<reference evidence="17" key="1">
    <citation type="journal article" date="2013" name="Genetics">
        <title>The draft genome and transcriptome of Panagrellus redivivus are shaped by the harsh demands of a free-living lifestyle.</title>
        <authorList>
            <person name="Srinivasan J."/>
            <person name="Dillman A.R."/>
            <person name="Macchietto M.G."/>
            <person name="Heikkinen L."/>
            <person name="Lakso M."/>
            <person name="Fracchia K.M."/>
            <person name="Antoshechkin I."/>
            <person name="Mortazavi A."/>
            <person name="Wong G."/>
            <person name="Sternberg P.W."/>
        </authorList>
    </citation>
    <scope>NUCLEOTIDE SEQUENCE [LARGE SCALE GENOMIC DNA]</scope>
    <source>
        <strain evidence="17">MT8872</strain>
    </source>
</reference>
<evidence type="ECO:0000256" key="13">
    <source>
        <dbReference type="SAM" id="Phobius"/>
    </source>
</evidence>
<evidence type="ECO:0000256" key="4">
    <source>
        <dbReference type="ARBA" id="ARBA00009038"/>
    </source>
</evidence>
<evidence type="ECO:0000256" key="14">
    <source>
        <dbReference type="SAM" id="SignalP"/>
    </source>
</evidence>
<dbReference type="InterPro" id="IPR055374">
    <property type="entry name" value="Ribophorin_II_3rd"/>
</dbReference>
<evidence type="ECO:0000256" key="6">
    <source>
        <dbReference type="ARBA" id="ARBA00022692"/>
    </source>
</evidence>
<keyword evidence="10 13" id="KW-0472">Membrane</keyword>
<dbReference type="Pfam" id="PF25147">
    <property type="entry name" value="Ribophorin_II_C"/>
    <property type="match status" value="1"/>
</dbReference>
<proteinExistence type="inferred from homology"/>
<evidence type="ECO:0000256" key="3">
    <source>
        <dbReference type="ARBA" id="ARBA00004922"/>
    </source>
</evidence>
<feature type="signal peptide" evidence="14">
    <location>
        <begin position="1"/>
        <end position="18"/>
    </location>
</feature>
<dbReference type="GO" id="GO:0006487">
    <property type="term" value="P:protein N-linked glycosylation"/>
    <property type="evidence" value="ECO:0007669"/>
    <property type="project" value="TreeGrafter"/>
</dbReference>
<name>A0A7E4VHH0_PANRE</name>
<feature type="domain" description="Ribophorin II third" evidence="15">
    <location>
        <begin position="50"/>
        <end position="170"/>
    </location>
</feature>
<dbReference type="Pfam" id="PF23860">
    <property type="entry name" value="Ribophorin_II_3rd"/>
    <property type="match status" value="1"/>
</dbReference>
<evidence type="ECO:0000256" key="7">
    <source>
        <dbReference type="ARBA" id="ARBA00022729"/>
    </source>
</evidence>
<dbReference type="PANTHER" id="PTHR12640">
    <property type="entry name" value="RIBOPHORIN II"/>
    <property type="match status" value="1"/>
</dbReference>
<sequence>MHPQTSLAILCLVGLALAGQAPSKPAPAKPAAPAPPAKSQLVVDGVQFAVFERTAKPTLATIKGGSKDSKVHSADKTNKIQLKFTVKDSKTNAATIVQQAFVALVNAESEQEVIFVAEPETASKVYTAEIDLKTQEKNFDGVNGVYQIRVFVGDSKAANAIDWNVADVKLTLTPVEKPAPKKSQVVNYETLPVIEHQFREPEKRPSQFISDTFTVICAAPLLLLLVLWLSIGINFGNLPISLWTLAFHAGLIAIFGLYFTFWVQLNMFDTLKYLAIIGVPTFVSGNRLLRSLNEARRLNKE</sequence>
<evidence type="ECO:0000256" key="1">
    <source>
        <dbReference type="ARBA" id="ARBA00002791"/>
    </source>
</evidence>
<evidence type="ECO:0000256" key="8">
    <source>
        <dbReference type="ARBA" id="ARBA00022824"/>
    </source>
</evidence>
<dbReference type="AlphaFoldDB" id="A0A7E4VHH0"/>
<keyword evidence="17" id="KW-1185">Reference proteome</keyword>
<evidence type="ECO:0000256" key="11">
    <source>
        <dbReference type="ARBA" id="ARBA00030078"/>
    </source>
</evidence>
<feature type="domain" description="Ribophorin II C-terminal" evidence="16">
    <location>
        <begin position="198"/>
        <end position="296"/>
    </location>
</feature>
<dbReference type="UniPathway" id="UPA00378"/>
<keyword evidence="6 13" id="KW-0812">Transmembrane</keyword>
<feature type="transmembrane region" description="Helical" evidence="13">
    <location>
        <begin position="242"/>
        <end position="265"/>
    </location>
</feature>
<dbReference type="GO" id="GO:0008250">
    <property type="term" value="C:oligosaccharyltransferase complex"/>
    <property type="evidence" value="ECO:0007669"/>
    <property type="project" value="InterPro"/>
</dbReference>
<keyword evidence="9 13" id="KW-1133">Transmembrane helix</keyword>
<evidence type="ECO:0000256" key="9">
    <source>
        <dbReference type="ARBA" id="ARBA00022989"/>
    </source>
</evidence>
<organism evidence="17 18">
    <name type="scientific">Panagrellus redivivus</name>
    <name type="common">Microworm</name>
    <dbReference type="NCBI Taxonomy" id="6233"/>
    <lineage>
        <taxon>Eukaryota</taxon>
        <taxon>Metazoa</taxon>
        <taxon>Ecdysozoa</taxon>
        <taxon>Nematoda</taxon>
        <taxon>Chromadorea</taxon>
        <taxon>Rhabditida</taxon>
        <taxon>Tylenchina</taxon>
        <taxon>Panagrolaimomorpha</taxon>
        <taxon>Panagrolaimoidea</taxon>
        <taxon>Panagrolaimidae</taxon>
        <taxon>Panagrellus</taxon>
    </lineage>
</organism>
<evidence type="ECO:0000259" key="15">
    <source>
        <dbReference type="Pfam" id="PF23860"/>
    </source>
</evidence>
<feature type="transmembrane region" description="Helical" evidence="13">
    <location>
        <begin position="213"/>
        <end position="235"/>
    </location>
</feature>